<reference evidence="7 8" key="1">
    <citation type="journal article" date="2021" name="Sci. Rep.">
        <title>Genome sequencing of the multicellular alga Astrephomene provides insights into convergent evolution of germ-soma differentiation.</title>
        <authorList>
            <person name="Yamashita S."/>
            <person name="Yamamoto K."/>
            <person name="Matsuzaki R."/>
            <person name="Suzuki S."/>
            <person name="Yamaguchi H."/>
            <person name="Hirooka S."/>
            <person name="Minakuchi Y."/>
            <person name="Miyagishima S."/>
            <person name="Kawachi M."/>
            <person name="Toyoda A."/>
            <person name="Nozaki H."/>
        </authorList>
    </citation>
    <scope>NUCLEOTIDE SEQUENCE [LARGE SCALE GENOMIC DNA]</scope>
    <source>
        <strain evidence="7 8">NIES-4017</strain>
    </source>
</reference>
<dbReference type="Proteomes" id="UP001054857">
    <property type="component" value="Unassembled WGS sequence"/>
</dbReference>
<dbReference type="AlphaFoldDB" id="A0AAD3HRP5"/>
<feature type="compositionally biased region" description="Low complexity" evidence="5">
    <location>
        <begin position="503"/>
        <end position="522"/>
    </location>
</feature>
<evidence type="ECO:0000256" key="1">
    <source>
        <dbReference type="ARBA" id="ARBA00009986"/>
    </source>
</evidence>
<keyword evidence="3" id="KW-0520">NAD</keyword>
<evidence type="ECO:0000313" key="7">
    <source>
        <dbReference type="EMBL" id="GFR51349.1"/>
    </source>
</evidence>
<dbReference type="CDD" id="cd07110">
    <property type="entry name" value="ALDH_F10_BADH"/>
    <property type="match status" value="1"/>
</dbReference>
<dbReference type="EMBL" id="BMAR01000049">
    <property type="protein sequence ID" value="GFR51349.1"/>
    <property type="molecule type" value="Genomic_DNA"/>
</dbReference>
<dbReference type="FunFam" id="3.40.605.10:FF:000007">
    <property type="entry name" value="NAD/NADP-dependent betaine aldehyde dehydrogenase"/>
    <property type="match status" value="1"/>
</dbReference>
<dbReference type="InterPro" id="IPR016160">
    <property type="entry name" value="Ald_DH_CS_CYS"/>
</dbReference>
<dbReference type="PANTHER" id="PTHR43860:SF2">
    <property type="entry name" value="BETAINE ALDEHYDE DEHYDROGENASE-RELATED"/>
    <property type="match status" value="1"/>
</dbReference>
<comment type="pathway">
    <text evidence="4">Amine and polyamine biosynthesis; betaine biosynthesis via choline pathway; betaine from betaine aldehyde: step 1/1.</text>
</comment>
<comment type="caution">
    <text evidence="7">The sequence shown here is derived from an EMBL/GenBank/DDBJ whole genome shotgun (WGS) entry which is preliminary data.</text>
</comment>
<dbReference type="InterPro" id="IPR015590">
    <property type="entry name" value="Aldehyde_DH_dom"/>
</dbReference>
<evidence type="ECO:0000313" key="8">
    <source>
        <dbReference type="Proteomes" id="UP001054857"/>
    </source>
</evidence>
<dbReference type="InterPro" id="IPR016162">
    <property type="entry name" value="Ald_DH_N"/>
</dbReference>
<evidence type="ECO:0000259" key="6">
    <source>
        <dbReference type="Pfam" id="PF00171"/>
    </source>
</evidence>
<dbReference type="GO" id="GO:0004029">
    <property type="term" value="F:aldehyde dehydrogenase (NAD+) activity"/>
    <property type="evidence" value="ECO:0007669"/>
    <property type="project" value="UniProtKB-ARBA"/>
</dbReference>
<feature type="non-terminal residue" evidence="7">
    <location>
        <position position="1"/>
    </location>
</feature>
<sequence>MAECPVPPRQLFIGGAWVPPIKGQYMDVINPATEKPFTKIPAGTSEDVDAAVAAATAAFKSGHWSRTTGEYRAKFLRAIAQKIRDDKLVLAKTETMDCGKPIDEAEWDMDDVATCFDYYAGQAEALDARNGPSAPAIDVGMAEFEVRVRREALGVVGLITPWNYPLLMATWKVAPALAAGCCCVLKPSELASLTCLELAAAAEAAGLPPGVLNVVTGTGAEAGAPLSAHPGLAKVAFTGSAATGRRVALAAAGNLRPASLELGGKSCLIVFDDADVEKAVEWAMFGAFWTNGQICSATSRLLVQRGVAPAFLEQLKKRAEAINVCDPLTRGCRLGPLVSEGQYRRVLDYIQSGKSEGAQLLTGGGRPPAPALPPRGGYWVAPTVFTGVQPHMRIWREEIFGPVLSVAVFDSEAEAVQRANDSEYGLAGAVISGCPDRCRRVSEALECGIVWVNCSQPCFCYAPWGGIKNSGHGRELGEWGLENFLSVKQVTKYVSKDTWGWYSPPSQQGEQQEGQGQEGQSP</sequence>
<organism evidence="7 8">
    <name type="scientific">Astrephomene gubernaculifera</name>
    <dbReference type="NCBI Taxonomy" id="47775"/>
    <lineage>
        <taxon>Eukaryota</taxon>
        <taxon>Viridiplantae</taxon>
        <taxon>Chlorophyta</taxon>
        <taxon>core chlorophytes</taxon>
        <taxon>Chlorophyceae</taxon>
        <taxon>CS clade</taxon>
        <taxon>Chlamydomonadales</taxon>
        <taxon>Astrephomenaceae</taxon>
        <taxon>Astrephomene</taxon>
    </lineage>
</organism>
<evidence type="ECO:0000256" key="4">
    <source>
        <dbReference type="ARBA" id="ARBA00037921"/>
    </source>
</evidence>
<dbReference type="Pfam" id="PF00171">
    <property type="entry name" value="Aldedh"/>
    <property type="match status" value="1"/>
</dbReference>
<dbReference type="FunFam" id="3.40.309.10:FF:000012">
    <property type="entry name" value="Betaine aldehyde dehydrogenase"/>
    <property type="match status" value="1"/>
</dbReference>
<proteinExistence type="inferred from homology"/>
<evidence type="ECO:0000256" key="3">
    <source>
        <dbReference type="ARBA" id="ARBA00023027"/>
    </source>
</evidence>
<dbReference type="InterPro" id="IPR016161">
    <property type="entry name" value="Ald_DH/histidinol_DH"/>
</dbReference>
<name>A0AAD3HRP5_9CHLO</name>
<dbReference type="SUPFAM" id="SSF53720">
    <property type="entry name" value="ALDH-like"/>
    <property type="match status" value="1"/>
</dbReference>
<accession>A0AAD3HRP5</accession>
<dbReference type="Gene3D" id="3.40.309.10">
    <property type="entry name" value="Aldehyde Dehydrogenase, Chain A, domain 2"/>
    <property type="match status" value="1"/>
</dbReference>
<protein>
    <recommendedName>
        <fullName evidence="6">Aldehyde dehydrogenase domain-containing protein</fullName>
    </recommendedName>
</protein>
<feature type="region of interest" description="Disordered" evidence="5">
    <location>
        <begin position="501"/>
        <end position="522"/>
    </location>
</feature>
<dbReference type="InterPro" id="IPR016163">
    <property type="entry name" value="Ald_DH_C"/>
</dbReference>
<feature type="domain" description="Aldehyde dehydrogenase" evidence="6">
    <location>
        <begin position="17"/>
        <end position="490"/>
    </location>
</feature>
<evidence type="ECO:0000256" key="2">
    <source>
        <dbReference type="ARBA" id="ARBA00023002"/>
    </source>
</evidence>
<keyword evidence="2" id="KW-0560">Oxidoreductase</keyword>
<dbReference type="Gene3D" id="3.40.605.10">
    <property type="entry name" value="Aldehyde Dehydrogenase, Chain A, domain 1"/>
    <property type="match status" value="1"/>
</dbReference>
<gene>
    <name evidence="7" type="ORF">Agub_g13772</name>
</gene>
<comment type="similarity">
    <text evidence="1">Belongs to the aldehyde dehydrogenase family.</text>
</comment>
<dbReference type="PANTHER" id="PTHR43860">
    <property type="entry name" value="BETAINE ALDEHYDE DEHYDROGENASE"/>
    <property type="match status" value="1"/>
</dbReference>
<dbReference type="PROSITE" id="PS00070">
    <property type="entry name" value="ALDEHYDE_DEHYDR_CYS"/>
    <property type="match status" value="1"/>
</dbReference>
<evidence type="ECO:0000256" key="5">
    <source>
        <dbReference type="SAM" id="MobiDB-lite"/>
    </source>
</evidence>
<keyword evidence="8" id="KW-1185">Reference proteome</keyword>